<keyword evidence="2" id="KW-1185">Reference proteome</keyword>
<dbReference type="AlphaFoldDB" id="A0A438MCB5"/>
<comment type="caution">
    <text evidence="1">The sequence shown here is derived from an EMBL/GenBank/DDBJ whole genome shotgun (WGS) entry which is preliminary data.</text>
</comment>
<dbReference type="Proteomes" id="UP000284824">
    <property type="component" value="Unassembled WGS sequence"/>
</dbReference>
<dbReference type="OrthoDB" id="3539377at2"/>
<evidence type="ECO:0000313" key="1">
    <source>
        <dbReference type="EMBL" id="RVX43328.1"/>
    </source>
</evidence>
<sequence>MRILWGCLAVAVIAPLVGLFLLIMKPVWRDDARLDDFHERVLAIPLPPETRSNGDTEAEFGKNSGGSGDYCHYEIRLPLSTGLSAGEIGAYYRKAAIAGVENEANVRLTWGEDTGDGRAVVVEFSDISSSDWDHRCT</sequence>
<accession>A0A438MCB5</accession>
<reference evidence="1 2" key="1">
    <citation type="submission" date="2019-01" db="EMBL/GenBank/DDBJ databases">
        <title>Sequencing the genomes of 1000 actinobacteria strains.</title>
        <authorList>
            <person name="Klenk H.-P."/>
        </authorList>
    </citation>
    <scope>NUCLEOTIDE SEQUENCE [LARGE SCALE GENOMIC DNA]</scope>
    <source>
        <strain evidence="1 2">DSM 43925</strain>
    </source>
</reference>
<name>A0A438MCB5_9ACTN</name>
<proteinExistence type="predicted"/>
<evidence type="ECO:0000313" key="2">
    <source>
        <dbReference type="Proteomes" id="UP000284824"/>
    </source>
</evidence>
<dbReference type="RefSeq" id="WP_127935274.1">
    <property type="nucleotide sequence ID" value="NZ_SAUN01000001.1"/>
</dbReference>
<protein>
    <submittedName>
        <fullName evidence="1">Uncharacterized protein</fullName>
    </submittedName>
</protein>
<gene>
    <name evidence="1" type="ORF">EDD27_6007</name>
</gene>
<organism evidence="1 2">
    <name type="scientific">Nonomuraea polychroma</name>
    <dbReference type="NCBI Taxonomy" id="46176"/>
    <lineage>
        <taxon>Bacteria</taxon>
        <taxon>Bacillati</taxon>
        <taxon>Actinomycetota</taxon>
        <taxon>Actinomycetes</taxon>
        <taxon>Streptosporangiales</taxon>
        <taxon>Streptosporangiaceae</taxon>
        <taxon>Nonomuraea</taxon>
    </lineage>
</organism>
<dbReference type="EMBL" id="SAUN01000001">
    <property type="protein sequence ID" value="RVX43328.1"/>
    <property type="molecule type" value="Genomic_DNA"/>
</dbReference>